<sequence length="496" mass="56682">MDQYELIRTGYRVYGKSISELARLTGHSRNTVKKAIRGEPWGYGERQHQPFPALGSYLKIIDRWLASDKDKPSNQRHTARRIYNRLVHEHGFKGSESTVRRYVRLAKMQLGLAGPGAFIPCDPEAGYEGEVDWGQATALIAGQTQRLKFFCMRSKYSGKHFVRFYPCERQQAFFDAHMRAFEFFGGVFPVLIYDNLTTAVGKVMRGKDRQEQEAFSKFKAYYSFEAKFCTPGKAHEKGGVEGLVGLARRNYMVPIPEAESLEELNEKILQQCLSYGKHKMAGRDRTVNALYEEEKKHLLPLPREGFSNVRYLEGRVDKYATVVADKNRYSVPSAYAGFKAKVLLYVDRVEIFSNGKKLALHERMYGNNKWCLQADHYLELIQQRPRAFHSARPIRQWRESWPHGLHVLLERFCAAQGETKGIKDFITVLMLYREHPADEMEAAVEQAGKNRVSTSDGVRHLLAQRACEVHSSEPLRAWSSLPPADVSVYGQLGGAL</sequence>
<dbReference type="PANTHER" id="PTHR35004:SF7">
    <property type="entry name" value="INTEGRASE PROTEIN"/>
    <property type="match status" value="1"/>
</dbReference>
<dbReference type="AlphaFoldDB" id="A0A1M5IHK8"/>
<evidence type="ECO:0000313" key="3">
    <source>
        <dbReference type="Proteomes" id="UP000184076"/>
    </source>
</evidence>
<dbReference type="STRING" id="1121391.SAMN02745206_03606"/>
<evidence type="ECO:0000313" key="2">
    <source>
        <dbReference type="EMBL" id="SHG27828.1"/>
    </source>
</evidence>
<gene>
    <name evidence="2" type="ORF">SAMN02745206_03606</name>
</gene>
<accession>A0A1M5IHK8</accession>
<feature type="domain" description="Integrase catalytic" evidence="1">
    <location>
        <begin position="119"/>
        <end position="300"/>
    </location>
</feature>
<dbReference type="RefSeq" id="WP_143156554.1">
    <property type="nucleotide sequence ID" value="NZ_FQVB01000056.1"/>
</dbReference>
<protein>
    <submittedName>
        <fullName evidence="2">Transposase</fullName>
    </submittedName>
</protein>
<dbReference type="PANTHER" id="PTHR35004">
    <property type="entry name" value="TRANSPOSASE RV3428C-RELATED"/>
    <property type="match status" value="1"/>
</dbReference>
<dbReference type="Pfam" id="PF22483">
    <property type="entry name" value="Mu-transpos_C_2"/>
    <property type="match status" value="1"/>
</dbReference>
<reference evidence="3" key="1">
    <citation type="submission" date="2016-11" db="EMBL/GenBank/DDBJ databases">
        <authorList>
            <person name="Varghese N."/>
            <person name="Submissions S."/>
        </authorList>
    </citation>
    <scope>NUCLEOTIDE SEQUENCE [LARGE SCALE GENOMIC DNA]</scope>
    <source>
        <strain evidence="3">DSM 9756</strain>
    </source>
</reference>
<dbReference type="OrthoDB" id="9798623at2"/>
<dbReference type="InterPro" id="IPR054353">
    <property type="entry name" value="IstA-like_C"/>
</dbReference>
<dbReference type="Proteomes" id="UP000184076">
    <property type="component" value="Unassembled WGS sequence"/>
</dbReference>
<evidence type="ECO:0000259" key="1">
    <source>
        <dbReference type="PROSITE" id="PS50994"/>
    </source>
</evidence>
<name>A0A1M5IHK8_9BACT</name>
<dbReference type="EMBL" id="FQVB01000056">
    <property type="protein sequence ID" value="SHG27828.1"/>
    <property type="molecule type" value="Genomic_DNA"/>
</dbReference>
<dbReference type="GO" id="GO:0015074">
    <property type="term" value="P:DNA integration"/>
    <property type="evidence" value="ECO:0007669"/>
    <property type="project" value="InterPro"/>
</dbReference>
<dbReference type="PROSITE" id="PS50994">
    <property type="entry name" value="INTEGRASE"/>
    <property type="match status" value="1"/>
</dbReference>
<proteinExistence type="predicted"/>
<keyword evidence="3" id="KW-1185">Reference proteome</keyword>
<dbReference type="InterPro" id="IPR001584">
    <property type="entry name" value="Integrase_cat-core"/>
</dbReference>
<organism evidence="2 3">
    <name type="scientific">Desulfacinum infernum DSM 9756</name>
    <dbReference type="NCBI Taxonomy" id="1121391"/>
    <lineage>
        <taxon>Bacteria</taxon>
        <taxon>Pseudomonadati</taxon>
        <taxon>Thermodesulfobacteriota</taxon>
        <taxon>Syntrophobacteria</taxon>
        <taxon>Syntrophobacterales</taxon>
        <taxon>Syntrophobacteraceae</taxon>
        <taxon>Desulfacinum</taxon>
    </lineage>
</organism>
<dbReference type="NCBIfam" id="NF033546">
    <property type="entry name" value="transpos_IS21"/>
    <property type="match status" value="1"/>
</dbReference>